<dbReference type="Gene3D" id="2.60.120.200">
    <property type="match status" value="5"/>
</dbReference>
<dbReference type="CDD" id="cd00041">
    <property type="entry name" value="CUB"/>
    <property type="match status" value="3"/>
</dbReference>
<dbReference type="FunFam" id="2.40.10.10:FF:000002">
    <property type="entry name" value="Transmembrane protease serine"/>
    <property type="match status" value="1"/>
</dbReference>
<dbReference type="GO" id="GO:0006508">
    <property type="term" value="P:proteolysis"/>
    <property type="evidence" value="ECO:0007669"/>
    <property type="project" value="InterPro"/>
</dbReference>
<proteinExistence type="inferred from homology"/>
<dbReference type="InterPro" id="IPR000859">
    <property type="entry name" value="CUB_dom"/>
</dbReference>
<dbReference type="InterPro" id="IPR003961">
    <property type="entry name" value="FN3_dom"/>
</dbReference>
<dbReference type="InterPro" id="IPR013783">
    <property type="entry name" value="Ig-like_fold"/>
</dbReference>
<dbReference type="Gene3D" id="2.40.10.10">
    <property type="entry name" value="Trypsin-like serine proteases"/>
    <property type="match status" value="1"/>
</dbReference>
<dbReference type="SUPFAM" id="SSF49265">
    <property type="entry name" value="Fibronectin type III"/>
    <property type="match status" value="3"/>
</dbReference>
<dbReference type="SMART" id="SM00137">
    <property type="entry name" value="MAM"/>
    <property type="match status" value="4"/>
</dbReference>
<gene>
    <name evidence="10" type="ORF">P5673_015208</name>
</gene>
<dbReference type="InterPro" id="IPR000998">
    <property type="entry name" value="MAM_dom"/>
</dbReference>
<dbReference type="Pfam" id="PF00041">
    <property type="entry name" value="fn3"/>
    <property type="match status" value="3"/>
</dbReference>
<dbReference type="Pfam" id="PF00629">
    <property type="entry name" value="MAM"/>
    <property type="match status" value="4"/>
</dbReference>
<comment type="caution">
    <text evidence="4">Lacks conserved residue(s) required for the propagation of feature annotation.</text>
</comment>
<dbReference type="PROSITE" id="PS50240">
    <property type="entry name" value="TRYPSIN_DOM"/>
    <property type="match status" value="1"/>
</dbReference>
<dbReference type="InterPro" id="IPR036116">
    <property type="entry name" value="FN3_sf"/>
</dbReference>
<dbReference type="InterPro" id="IPR009003">
    <property type="entry name" value="Peptidase_S1_PA"/>
</dbReference>
<feature type="domain" description="CUB" evidence="6">
    <location>
        <begin position="112"/>
        <end position="221"/>
    </location>
</feature>
<evidence type="ECO:0000259" key="9">
    <source>
        <dbReference type="PROSITE" id="PS50853"/>
    </source>
</evidence>
<dbReference type="InterPro" id="IPR051560">
    <property type="entry name" value="MAM_domain-containing"/>
</dbReference>
<evidence type="ECO:0000256" key="5">
    <source>
        <dbReference type="SAM" id="MobiDB-lite"/>
    </source>
</evidence>
<dbReference type="InterPro" id="IPR035914">
    <property type="entry name" value="Sperma_CUB_dom_sf"/>
</dbReference>
<dbReference type="PROSITE" id="PS01180">
    <property type="entry name" value="CUB"/>
    <property type="match status" value="4"/>
</dbReference>
<dbReference type="CDD" id="cd00063">
    <property type="entry name" value="FN3"/>
    <property type="match status" value="5"/>
</dbReference>
<dbReference type="PROSITE" id="PS00135">
    <property type="entry name" value="TRYPSIN_SER"/>
    <property type="match status" value="1"/>
</dbReference>
<dbReference type="GO" id="GO:0004252">
    <property type="term" value="F:serine-type endopeptidase activity"/>
    <property type="evidence" value="ECO:0007669"/>
    <property type="project" value="InterPro"/>
</dbReference>
<feature type="domain" description="Fibronectin type-III" evidence="9">
    <location>
        <begin position="1069"/>
        <end position="1166"/>
    </location>
</feature>
<dbReference type="Gene3D" id="2.60.120.290">
    <property type="entry name" value="Spermadhesin, CUB domain"/>
    <property type="match status" value="4"/>
</dbReference>
<protein>
    <submittedName>
        <fullName evidence="10">MAM and fibronectin type III domain-containing protein 1</fullName>
    </submittedName>
</protein>
<feature type="domain" description="MAM" evidence="7">
    <location>
        <begin position="701"/>
        <end position="850"/>
    </location>
</feature>
<dbReference type="SMART" id="SM00042">
    <property type="entry name" value="CUB"/>
    <property type="match status" value="3"/>
</dbReference>
<dbReference type="SUPFAM" id="SSF49854">
    <property type="entry name" value="Spermadhesin, CUB domain"/>
    <property type="match status" value="4"/>
</dbReference>
<keyword evidence="11" id="KW-1185">Reference proteome</keyword>
<evidence type="ECO:0000259" key="7">
    <source>
        <dbReference type="PROSITE" id="PS50060"/>
    </source>
</evidence>
<dbReference type="Pfam" id="PF00089">
    <property type="entry name" value="Trypsin"/>
    <property type="match status" value="1"/>
</dbReference>
<accession>A0AAD9QI82</accession>
<feature type="domain" description="CUB" evidence="6">
    <location>
        <begin position="1449"/>
        <end position="1562"/>
    </location>
</feature>
<dbReference type="PANTHER" id="PTHR23282:SF146">
    <property type="entry name" value="RT07201P-RELATED"/>
    <property type="match status" value="1"/>
</dbReference>
<dbReference type="Gene3D" id="2.60.40.10">
    <property type="entry name" value="Immunoglobulins"/>
    <property type="match status" value="5"/>
</dbReference>
<dbReference type="FunFam" id="2.60.40.10:FF:000028">
    <property type="entry name" value="Neuronal cell adhesion molecule"/>
    <property type="match status" value="1"/>
</dbReference>
<comment type="similarity">
    <text evidence="3">Belongs to the peptidase S1 family. CLIP subfamily.</text>
</comment>
<dbReference type="InterPro" id="IPR001314">
    <property type="entry name" value="Peptidase_S1A"/>
</dbReference>
<reference evidence="10" key="1">
    <citation type="journal article" date="2023" name="G3 (Bethesda)">
        <title>Whole genome assembly and annotation of the endangered Caribbean coral Acropora cervicornis.</title>
        <authorList>
            <person name="Selwyn J.D."/>
            <person name="Vollmer S.V."/>
        </authorList>
    </citation>
    <scope>NUCLEOTIDE SEQUENCE</scope>
    <source>
        <strain evidence="10">K2</strain>
    </source>
</reference>
<reference evidence="10" key="2">
    <citation type="journal article" date="2023" name="Science">
        <title>Genomic signatures of disease resistance in endangered staghorn corals.</title>
        <authorList>
            <person name="Vollmer S.V."/>
            <person name="Selwyn J.D."/>
            <person name="Despard B.A."/>
            <person name="Roesel C.L."/>
        </authorList>
    </citation>
    <scope>NUCLEOTIDE SEQUENCE</scope>
    <source>
        <strain evidence="10">K2</strain>
    </source>
</reference>
<dbReference type="Pfam" id="PF00431">
    <property type="entry name" value="CUB"/>
    <property type="match status" value="4"/>
</dbReference>
<dbReference type="SMART" id="SM00060">
    <property type="entry name" value="FN3"/>
    <property type="match status" value="5"/>
</dbReference>
<dbReference type="SMART" id="SM00020">
    <property type="entry name" value="Tryp_SPc"/>
    <property type="match status" value="1"/>
</dbReference>
<name>A0AAD9QI82_ACRCE</name>
<dbReference type="InterPro" id="IPR001254">
    <property type="entry name" value="Trypsin_dom"/>
</dbReference>
<evidence type="ECO:0000313" key="11">
    <source>
        <dbReference type="Proteomes" id="UP001249851"/>
    </source>
</evidence>
<evidence type="ECO:0000256" key="2">
    <source>
        <dbReference type="ARBA" id="ARBA00023157"/>
    </source>
</evidence>
<feature type="domain" description="MAM" evidence="7">
    <location>
        <begin position="2211"/>
        <end position="2259"/>
    </location>
</feature>
<dbReference type="InterPro" id="IPR043504">
    <property type="entry name" value="Peptidase_S1_PA_chymotrypsin"/>
</dbReference>
<feature type="domain" description="MAM" evidence="7">
    <location>
        <begin position="1655"/>
        <end position="1863"/>
    </location>
</feature>
<dbReference type="PROSITE" id="PS50853">
    <property type="entry name" value="FN3"/>
    <property type="match status" value="5"/>
</dbReference>
<feature type="domain" description="CUB" evidence="6">
    <location>
        <begin position="581"/>
        <end position="699"/>
    </location>
</feature>
<feature type="domain" description="Fibronectin type-III" evidence="9">
    <location>
        <begin position="498"/>
        <end position="591"/>
    </location>
</feature>
<dbReference type="SUPFAM" id="SSF50494">
    <property type="entry name" value="Trypsin-like serine proteases"/>
    <property type="match status" value="1"/>
</dbReference>
<evidence type="ECO:0000256" key="1">
    <source>
        <dbReference type="ARBA" id="ARBA00022737"/>
    </source>
</evidence>
<feature type="domain" description="Peptidase S1" evidence="8">
    <location>
        <begin position="1224"/>
        <end position="1449"/>
    </location>
</feature>
<evidence type="ECO:0000259" key="8">
    <source>
        <dbReference type="PROSITE" id="PS50240"/>
    </source>
</evidence>
<feature type="domain" description="Fibronectin type-III" evidence="9">
    <location>
        <begin position="971"/>
        <end position="1064"/>
    </location>
</feature>
<dbReference type="Proteomes" id="UP001249851">
    <property type="component" value="Unassembled WGS sequence"/>
</dbReference>
<feature type="region of interest" description="Disordered" evidence="5">
    <location>
        <begin position="2261"/>
        <end position="2280"/>
    </location>
</feature>
<evidence type="ECO:0000256" key="4">
    <source>
        <dbReference type="PROSITE-ProRule" id="PRU00059"/>
    </source>
</evidence>
<dbReference type="PRINTS" id="PR00722">
    <property type="entry name" value="CHYMOTRYPSIN"/>
</dbReference>
<dbReference type="InterPro" id="IPR013320">
    <property type="entry name" value="ConA-like_dom_sf"/>
</dbReference>
<evidence type="ECO:0000256" key="3">
    <source>
        <dbReference type="ARBA" id="ARBA00024195"/>
    </source>
</evidence>
<organism evidence="10 11">
    <name type="scientific">Acropora cervicornis</name>
    <name type="common">Staghorn coral</name>
    <dbReference type="NCBI Taxonomy" id="6130"/>
    <lineage>
        <taxon>Eukaryota</taxon>
        <taxon>Metazoa</taxon>
        <taxon>Cnidaria</taxon>
        <taxon>Anthozoa</taxon>
        <taxon>Hexacorallia</taxon>
        <taxon>Scleractinia</taxon>
        <taxon>Astrocoeniina</taxon>
        <taxon>Acroporidae</taxon>
        <taxon>Acropora</taxon>
    </lineage>
</organism>
<feature type="domain" description="Fibronectin type-III" evidence="9">
    <location>
        <begin position="1932"/>
        <end position="2025"/>
    </location>
</feature>
<dbReference type="SUPFAM" id="SSF49899">
    <property type="entry name" value="Concanavalin A-like lectins/glucanases"/>
    <property type="match status" value="4"/>
</dbReference>
<sequence length="2293" mass="254221">MNKSFNTLTVPCITFSASPLTGWDVTLDNKTSNSLQLRWMDINHRLNSGVRFFVVISKSSYSSVPVRKFFSPNITSAEITELDPYTVYNVSVVAIDGYGLPFQSTFLLARTNEGDCGSVKNNTLRSPGYPNYPNDMNCVYGVPIPFDKDLVIYFNYFSLESHLNCGWDYLRISDDSNRIVGTYCGYQTGKRVSVGGSIAVLKFHTDGSVRYPGFYLSFSFSPRSRVCGFENGLCPGWYQSQRDDFNWLRRSGRTPSYYTGPSSGHGGHGFYMYIETSYGSYGDEAKLLLSPARSAIGKLSCLKFYYHMYGSTINRLNVFSGNSMVFTQSGQQGDTWLYAETTVILHNIITFEGIKGSSYTGDIAIDDVSLMDGFCTGCKHTLNDSFGHLNITYNEKFSPDCTWTILNSGISEPVAIVSIEKVRFGYCSGFIKVLDGNGTQVFTREGCQTNHTSHTFHEIAFEERQSITIQVALKNYQSYVRVSYCVLENGLDAASPLPGWNFTLGNKTSNSLNLEWMDINHRLNSGVRFFVVIARSSSGSVPVKKIFSADITSVQITELDPSTEYNVSVVAIDGHGSPFKTAALLARTDEGDCGSVHNNTLRSPGYPSPYPNKMDCVYRVPIPFDEDLLILFDYFSLEDKLNCTSDYLRISEGRDRIVGTYCGYQTGKSLRAVGRTAVLKFVSNQVVRYHGFSLSFIFSPKVCGFENGLCPGWHQSYTDDFDWTRHSGHTWSSPTGPSSGHGDYGFYMYIETSSPRSYGDQAKLLFSPPSSVIGTISCLKFYYHMYGATINRLNVFNGYSTVFTKSGQQGNRWLYAEVTVFVQSTGVRGSSYTGDIAIDDVSLMDGICRGCMEALNDSFGYLNITYNEKFSPACIWALGNSGISEPVAIVSIEKAQLGFCSGYIKVLDGSGIQVFSRDGCLNNHTSSMFLEIAFRETQNVTIQVSLNNNQSCVRVAFGISKDGLDAAYPLAGWNVILENKTSKTLQLRWMEINHRLNGGVRFFAVIAKSSYSSAPVRKIFSPNITSAEITELDPYTVYNVSVVAIDGNGLPFHSSVLQARTDESVPNSAPSALIVTNVTATSLTVKWTPLPQHYHNGRLLGYRVCFRKTAKYPFPVVTSSVAVYDSSWVTLNNLEPGQRYEIYVTGFTSKGNGPRSYGYFVITACSLSVNHSLGLIDVAPSADNNPLNCSWTIGNVGIANAVATFIIERINISSCREHFKIADGTMTSKYDRRGRSRSAHEQFVVVPFLSSAEINVGISLIQQGSSVKAKYMVLRSALYSEQEVDVVQIIQHENYNSPKRWSNDVALLKLSGPAVLRNGVGLVCLSDDQFQRPFNGRSCWTTGWGTLSWPGPQPKELMQVDLPLVSPQNCSTSYPTGYDQNSMICAGTSQGGTGACKGDSGGPLVCEFKGKWYLEGVTSWGRLPCALPSKPTVYADVRKLKSWIIRKMNNGLVSSNSVINNTLKSPGYPSYYPRNKVCVYQVPIPCDKELIIYFNYFHLENSLINCRYDYLRITDGSNRVIGTFCGRQTGRSVLVNDTIAVLTFKTDGSVQFIGFHLSFSFFPRVMLDFRCCNIASLCVSNTNHDPTTSHNCITRYDYLRITDGSTYYTIGTYCGYQTGKRVRVDGSVAVLTFHSDGSVQRGGFDLSFSFFPQPRGCNFENGLCPGWYQSYTDDFDWTRLSGPTGSDMTGPSTGHGGYGKFVIDVMLLRRSWYCSLKRFYIYIETSSPRLYGDRARLRFSPPSSATGKLSCLKFYYHMYGATINQLNVFNGSTIAFTKFGQQGNRWLFAEMTVFVRNTITFEGIRGSSFTGCIEALNDSFGQLNITFNETFSPDCKWIIRNAEISQAIAIVSIEEAQLSYCSGYIKVLDGNSTQVFSREGCLSNHTSSVFLEIAIQESQNVTVRVSLNNNQSYVRLSYGILKDGLHAASPLAGWSVTLENKTSSSLQLRWMDINHRLNGGVRFFVVIAKSSYSSVPVRKLFSPNITPAEITGLDPHTVYNVSVVAIDGYGSPFRSTVLQAKTNGWSCGFEDGLCRGWYQSYNDDFDWTRRLGPTWPYNTGPSSGHGGYGFYMYIETWPRSYGDKAKLLFSPPNSVIGTISCLKFYYHMYGATINRLNVFNGNSIVFTRSGQQGNRWLYTEVTIFVKNTITFEGIVGSSYTGNIAIDDVSLMDGACTVSCNFNCGLCPGWSQSTADVFNWTRGTGNTPSTDTGDQGNTWIKADRTIVLGNNVIFEGIRGSSFHGDLAIDDVLVTNGRCVSPAPTTLPPTRRPATPAGKKYERKTTATTIYSHFS</sequence>
<dbReference type="CDD" id="cd00190">
    <property type="entry name" value="Tryp_SPc"/>
    <property type="match status" value="1"/>
</dbReference>
<evidence type="ECO:0000259" key="6">
    <source>
        <dbReference type="PROSITE" id="PS01180"/>
    </source>
</evidence>
<dbReference type="GO" id="GO:0016020">
    <property type="term" value="C:membrane"/>
    <property type="evidence" value="ECO:0007669"/>
    <property type="project" value="InterPro"/>
</dbReference>
<dbReference type="InterPro" id="IPR033116">
    <property type="entry name" value="TRYPSIN_SER"/>
</dbReference>
<comment type="caution">
    <text evidence="10">The sequence shown here is derived from an EMBL/GenBank/DDBJ whole genome shotgun (WGS) entry which is preliminary data.</text>
</comment>
<feature type="domain" description="CUB" evidence="6">
    <location>
        <begin position="1596"/>
        <end position="1651"/>
    </location>
</feature>
<keyword evidence="2" id="KW-1015">Disulfide bond</keyword>
<feature type="domain" description="MAM" evidence="7">
    <location>
        <begin position="2025"/>
        <end position="2177"/>
    </location>
</feature>
<evidence type="ECO:0000313" key="10">
    <source>
        <dbReference type="EMBL" id="KAK2561821.1"/>
    </source>
</evidence>
<dbReference type="PROSITE" id="PS50060">
    <property type="entry name" value="MAM_2"/>
    <property type="match status" value="5"/>
</dbReference>
<dbReference type="EMBL" id="JARQWQ010000031">
    <property type="protein sequence ID" value="KAK2561821.1"/>
    <property type="molecule type" value="Genomic_DNA"/>
</dbReference>
<dbReference type="CDD" id="cd06263">
    <property type="entry name" value="MAM"/>
    <property type="match status" value="4"/>
</dbReference>
<feature type="domain" description="Fibronectin type-III" evidence="9">
    <location>
        <begin position="21"/>
        <end position="114"/>
    </location>
</feature>
<dbReference type="PANTHER" id="PTHR23282">
    <property type="entry name" value="APICAL ENDOSOMAL GLYCOPROTEIN PRECURSOR"/>
    <property type="match status" value="1"/>
</dbReference>
<feature type="domain" description="MAM" evidence="7">
    <location>
        <begin position="225"/>
        <end position="377"/>
    </location>
</feature>
<keyword evidence="1" id="KW-0677">Repeat</keyword>